<sequence length="449" mass="49934">MPETHPKPPPHSYELAPVHDVETESTELTLSQKTHESKVSDQGGIFSQYGWGLEILSASVSFLLFIGMVVIFWIMQDEPVSKWPFPISINATIAIFSTACTAAMMHNVSAFIGQLKWLYLKLKPCQLNNVYRFDEASRGPYGSMLFLLNVSCNMATIGALITILRLGFAPMAQEVISLEPRPVNTTDNNATFGFVHSYNRSLNRGDNGVPTRDESSIGSRSTNLMKFAIYRTERDEDYMPLDADITECTLSLAAYEYTGAQANGSVFSFDNIQMVELEWSRPASEQAIRRLIDEMALQDFLQSPTFLLEFVEGESGSLKHGLSAVLGAEANLSNAFDNMATSMTDYVRSGPNMQLATAVRIDTEIFVAVCWYWLIGPGLIELVSLLFAVATIVSNTRKQKVPLWKSSALVLLACQHDADERLIRGTSESVTELEKRARSSYVRLEQLAE</sequence>
<organism evidence="2 3">
    <name type="scientific">Fusarium culmorum</name>
    <dbReference type="NCBI Taxonomy" id="5516"/>
    <lineage>
        <taxon>Eukaryota</taxon>
        <taxon>Fungi</taxon>
        <taxon>Dikarya</taxon>
        <taxon>Ascomycota</taxon>
        <taxon>Pezizomycotina</taxon>
        <taxon>Sordariomycetes</taxon>
        <taxon>Hypocreomycetidae</taxon>
        <taxon>Hypocreales</taxon>
        <taxon>Nectriaceae</taxon>
        <taxon>Fusarium</taxon>
    </lineage>
</organism>
<dbReference type="PANTHER" id="PTHR35394">
    <property type="entry name" value="DUF3176 DOMAIN-CONTAINING PROTEIN"/>
    <property type="match status" value="1"/>
</dbReference>
<protein>
    <submittedName>
        <fullName evidence="2">Uncharacterized protein</fullName>
    </submittedName>
</protein>
<evidence type="ECO:0000256" key="1">
    <source>
        <dbReference type="SAM" id="Phobius"/>
    </source>
</evidence>
<proteinExistence type="predicted"/>
<keyword evidence="1" id="KW-0812">Transmembrane</keyword>
<dbReference type="PANTHER" id="PTHR35394:SF5">
    <property type="entry name" value="DUF3176 DOMAIN-CONTAINING PROTEIN"/>
    <property type="match status" value="1"/>
</dbReference>
<keyword evidence="1" id="KW-1133">Transmembrane helix</keyword>
<name>A0A7S8CZT7_FUSCU</name>
<feature type="transmembrane region" description="Helical" evidence="1">
    <location>
        <begin position="55"/>
        <end position="75"/>
    </location>
</feature>
<dbReference type="EMBL" id="CP064747">
    <property type="protein sequence ID" value="QPC59361.1"/>
    <property type="molecule type" value="Genomic_DNA"/>
</dbReference>
<keyword evidence="1" id="KW-0472">Membrane</keyword>
<feature type="transmembrane region" description="Helical" evidence="1">
    <location>
        <begin position="145"/>
        <end position="168"/>
    </location>
</feature>
<accession>A0A7S8CZT7</accession>
<dbReference type="InterPro" id="IPR021514">
    <property type="entry name" value="DUF3176"/>
</dbReference>
<dbReference type="Pfam" id="PF11374">
    <property type="entry name" value="DUF3176"/>
    <property type="match status" value="1"/>
</dbReference>
<evidence type="ECO:0000313" key="3">
    <source>
        <dbReference type="Proteomes" id="UP000663297"/>
    </source>
</evidence>
<gene>
    <name evidence="2" type="ORF">HYE67_001592</name>
</gene>
<reference evidence="2" key="1">
    <citation type="submission" date="2020-11" db="EMBL/GenBank/DDBJ databases">
        <title>The chromosome-scale genome resource for two endophytic Fusarium species: F. culmorum and F. pseudograminearum.</title>
        <authorList>
            <person name="Yuan Z."/>
        </authorList>
    </citation>
    <scope>NUCLEOTIDE SEQUENCE</scope>
    <source>
        <strain evidence="2">Class2-1B</strain>
    </source>
</reference>
<dbReference type="AlphaFoldDB" id="A0A7S8CZT7"/>
<dbReference type="Proteomes" id="UP000663297">
    <property type="component" value="Chromosome 1"/>
</dbReference>
<evidence type="ECO:0000313" key="2">
    <source>
        <dbReference type="EMBL" id="QPC59361.1"/>
    </source>
</evidence>
<feature type="transmembrane region" description="Helical" evidence="1">
    <location>
        <begin position="371"/>
        <end position="393"/>
    </location>
</feature>
<feature type="transmembrane region" description="Helical" evidence="1">
    <location>
        <begin position="87"/>
        <end position="113"/>
    </location>
</feature>